<name>A0ABP7IDF9_9ACTN</name>
<dbReference type="InterPro" id="IPR003721">
    <property type="entry name" value="Pantoate_ligase"/>
</dbReference>
<feature type="binding site" evidence="8">
    <location>
        <position position="81"/>
    </location>
    <ligand>
        <name>(R)-pantoate</name>
        <dbReference type="ChEBI" id="CHEBI:15980"/>
    </ligand>
</feature>
<evidence type="ECO:0000313" key="10">
    <source>
        <dbReference type="EMBL" id="GAA3815710.1"/>
    </source>
</evidence>
<keyword evidence="11" id="KW-1185">Reference proteome</keyword>
<evidence type="ECO:0000256" key="1">
    <source>
        <dbReference type="ARBA" id="ARBA00004990"/>
    </source>
</evidence>
<organism evidence="10 11">
    <name type="scientific">Nocardioides panacisoli</name>
    <dbReference type="NCBI Taxonomy" id="627624"/>
    <lineage>
        <taxon>Bacteria</taxon>
        <taxon>Bacillati</taxon>
        <taxon>Actinomycetota</taxon>
        <taxon>Actinomycetes</taxon>
        <taxon>Propionibacteriales</taxon>
        <taxon>Nocardioidaceae</taxon>
        <taxon>Nocardioides</taxon>
    </lineage>
</organism>
<keyword evidence="8" id="KW-0963">Cytoplasm</keyword>
<comment type="similarity">
    <text evidence="2 8">Belongs to the pantothenate synthetase family.</text>
</comment>
<comment type="catalytic activity">
    <reaction evidence="7 8">
        <text>(R)-pantoate + beta-alanine + ATP = (R)-pantothenate + AMP + diphosphate + H(+)</text>
        <dbReference type="Rhea" id="RHEA:10912"/>
        <dbReference type="ChEBI" id="CHEBI:15378"/>
        <dbReference type="ChEBI" id="CHEBI:15980"/>
        <dbReference type="ChEBI" id="CHEBI:29032"/>
        <dbReference type="ChEBI" id="CHEBI:30616"/>
        <dbReference type="ChEBI" id="CHEBI:33019"/>
        <dbReference type="ChEBI" id="CHEBI:57966"/>
        <dbReference type="ChEBI" id="CHEBI:456215"/>
        <dbReference type="EC" id="6.3.2.1"/>
    </reaction>
</comment>
<dbReference type="PANTHER" id="PTHR21299">
    <property type="entry name" value="CYTIDYLATE KINASE/PANTOATE-BETA-ALANINE LIGASE"/>
    <property type="match status" value="1"/>
</dbReference>
<feature type="active site" description="Proton donor" evidence="8">
    <location>
        <position position="54"/>
    </location>
</feature>
<evidence type="ECO:0000256" key="9">
    <source>
        <dbReference type="SAM" id="MobiDB-lite"/>
    </source>
</evidence>
<feature type="binding site" evidence="8">
    <location>
        <position position="81"/>
    </location>
    <ligand>
        <name>beta-alanine</name>
        <dbReference type="ChEBI" id="CHEBI:57966"/>
    </ligand>
</feature>
<gene>
    <name evidence="8 10" type="primary">panC</name>
    <name evidence="10" type="ORF">GCM10022242_17320</name>
</gene>
<comment type="caution">
    <text evidence="8">Lacks conserved residue(s) required for the propagation of feature annotation.</text>
</comment>
<dbReference type="EC" id="6.3.2.1" evidence="8"/>
<evidence type="ECO:0000256" key="7">
    <source>
        <dbReference type="ARBA" id="ARBA00048258"/>
    </source>
</evidence>
<dbReference type="Proteomes" id="UP001501821">
    <property type="component" value="Unassembled WGS sequence"/>
</dbReference>
<comment type="caution">
    <text evidence="10">The sequence shown here is derived from an EMBL/GenBank/DDBJ whole genome shotgun (WGS) entry which is preliminary data.</text>
</comment>
<dbReference type="Pfam" id="PF02569">
    <property type="entry name" value="Pantoate_ligase"/>
    <property type="match status" value="1"/>
</dbReference>
<dbReference type="SUPFAM" id="SSF52374">
    <property type="entry name" value="Nucleotidylyl transferase"/>
    <property type="match status" value="1"/>
</dbReference>
<feature type="binding site" evidence="8">
    <location>
        <begin position="212"/>
        <end position="215"/>
    </location>
    <ligand>
        <name>ATP</name>
        <dbReference type="ChEBI" id="CHEBI:30616"/>
    </ligand>
</feature>
<dbReference type="PANTHER" id="PTHR21299:SF1">
    <property type="entry name" value="PANTOATE--BETA-ALANINE LIGASE"/>
    <property type="match status" value="1"/>
</dbReference>
<accession>A0ABP7IDF9</accession>
<dbReference type="InterPro" id="IPR014729">
    <property type="entry name" value="Rossmann-like_a/b/a_fold"/>
</dbReference>
<feature type="binding site" evidence="8">
    <location>
        <position position="181"/>
    </location>
    <ligand>
        <name>(R)-pantoate</name>
        <dbReference type="ChEBI" id="CHEBI:15980"/>
    </ligand>
</feature>
<dbReference type="Gene3D" id="3.40.50.620">
    <property type="entry name" value="HUPs"/>
    <property type="match status" value="1"/>
</dbReference>
<feature type="binding site" evidence="8">
    <location>
        <begin position="175"/>
        <end position="178"/>
    </location>
    <ligand>
        <name>ATP</name>
        <dbReference type="ChEBI" id="CHEBI:30616"/>
    </ligand>
</feature>
<comment type="subunit">
    <text evidence="8">Homodimer.</text>
</comment>
<keyword evidence="3 8" id="KW-0436">Ligase</keyword>
<evidence type="ECO:0000313" key="11">
    <source>
        <dbReference type="Proteomes" id="UP001501821"/>
    </source>
</evidence>
<keyword evidence="4 8" id="KW-0566">Pantothenate biosynthesis</keyword>
<dbReference type="GO" id="GO:0016874">
    <property type="term" value="F:ligase activity"/>
    <property type="evidence" value="ECO:0007669"/>
    <property type="project" value="UniProtKB-KW"/>
</dbReference>
<dbReference type="Gene3D" id="3.30.1300.10">
    <property type="entry name" value="Pantoate-beta-alanine ligase, C-terminal domain"/>
    <property type="match status" value="1"/>
</dbReference>
<comment type="function">
    <text evidence="8">Catalyzes the condensation of pantoate with beta-alanine in an ATP-dependent reaction via a pantoyl-adenylate intermediate.</text>
</comment>
<evidence type="ECO:0000256" key="5">
    <source>
        <dbReference type="ARBA" id="ARBA00022741"/>
    </source>
</evidence>
<feature type="binding site" evidence="8">
    <location>
        <begin position="47"/>
        <end position="54"/>
    </location>
    <ligand>
        <name>ATP</name>
        <dbReference type="ChEBI" id="CHEBI:30616"/>
    </ligand>
</feature>
<proteinExistence type="inferred from homology"/>
<evidence type="ECO:0000256" key="3">
    <source>
        <dbReference type="ARBA" id="ARBA00022598"/>
    </source>
</evidence>
<dbReference type="CDD" id="cd00560">
    <property type="entry name" value="PanC"/>
    <property type="match status" value="1"/>
</dbReference>
<dbReference type="EMBL" id="BAABAH010000004">
    <property type="protein sequence ID" value="GAA3815710.1"/>
    <property type="molecule type" value="Genomic_DNA"/>
</dbReference>
<sequence>MTLRDGRRTTSSGTALATTPAVAPTRAELAAALERRGPRRTALVPTMGALHEGHASLMRVAREQVGPDGAVVVSVFVNPTQFGAGEDLDRYPRTFDADLELCSEQGVDVVFAPSVAEVYPNGFVPAGEEGGTVTVDPGPLATVLEGASRPGHFRGVLTVVAKLFGLVRPDVAVFGEKDFQQLALIRQMVTDLCLGIDIVGAPTDREPDGLARSSRNRYLDPRQRVQAVALSRVLRRAAESAHEGYAAALAAGRAELGASDGVDLDYFVIRGSDLAELADDVPPGTPARALIAARVGSTRLIDNLPLVIGTRAPEGSS</sequence>
<keyword evidence="5 8" id="KW-0547">Nucleotide-binding</keyword>
<dbReference type="HAMAP" id="MF_00158">
    <property type="entry name" value="PanC"/>
    <property type="match status" value="1"/>
</dbReference>
<comment type="pathway">
    <text evidence="1 8">Cofactor biosynthesis; (R)-pantothenate biosynthesis; (R)-pantothenate from (R)-pantoate and beta-alanine: step 1/1.</text>
</comment>
<dbReference type="RefSeq" id="WP_344774369.1">
    <property type="nucleotide sequence ID" value="NZ_BAABAH010000004.1"/>
</dbReference>
<evidence type="ECO:0000256" key="8">
    <source>
        <dbReference type="HAMAP-Rule" id="MF_00158"/>
    </source>
</evidence>
<dbReference type="InterPro" id="IPR042176">
    <property type="entry name" value="Pantoate_ligase_C"/>
</dbReference>
<evidence type="ECO:0000256" key="4">
    <source>
        <dbReference type="ARBA" id="ARBA00022655"/>
    </source>
</evidence>
<dbReference type="NCBIfam" id="TIGR00018">
    <property type="entry name" value="panC"/>
    <property type="match status" value="1"/>
</dbReference>
<comment type="miscellaneous">
    <text evidence="8">The reaction proceeds by a bi uni uni bi ping pong mechanism.</text>
</comment>
<reference evidence="11" key="1">
    <citation type="journal article" date="2019" name="Int. J. Syst. Evol. Microbiol.">
        <title>The Global Catalogue of Microorganisms (GCM) 10K type strain sequencing project: providing services to taxonomists for standard genome sequencing and annotation.</title>
        <authorList>
            <consortium name="The Broad Institute Genomics Platform"/>
            <consortium name="The Broad Institute Genome Sequencing Center for Infectious Disease"/>
            <person name="Wu L."/>
            <person name="Ma J."/>
        </authorList>
    </citation>
    <scope>NUCLEOTIDE SEQUENCE [LARGE SCALE GENOMIC DNA]</scope>
    <source>
        <strain evidence="11">JCM 16953</strain>
    </source>
</reference>
<protein>
    <recommendedName>
        <fullName evidence="8">Pantothenate synthetase</fullName>
        <shortName evidence="8">PS</shortName>
        <ecNumber evidence="8">6.3.2.1</ecNumber>
    </recommendedName>
    <alternativeName>
        <fullName evidence="8">Pantoate--beta-alanine ligase</fullName>
    </alternativeName>
    <alternativeName>
        <fullName evidence="8">Pantoate-activating enzyme</fullName>
    </alternativeName>
</protein>
<comment type="subcellular location">
    <subcellularLocation>
        <location evidence="8">Cytoplasm</location>
    </subcellularLocation>
</comment>
<evidence type="ECO:0000256" key="2">
    <source>
        <dbReference type="ARBA" id="ARBA00009256"/>
    </source>
</evidence>
<feature type="region of interest" description="Disordered" evidence="9">
    <location>
        <begin position="1"/>
        <end position="21"/>
    </location>
</feature>
<keyword evidence="6 8" id="KW-0067">ATP-binding</keyword>
<evidence type="ECO:0000256" key="6">
    <source>
        <dbReference type="ARBA" id="ARBA00022840"/>
    </source>
</evidence>